<sequence>MVGINERLVMAALVLIIIGLSYTLALTLTSPVTPRTLTETVTRTSTITLTGVVETLTETETVITTVTLTKYAGYPEMYSEYGGWLGLKANATGFFRVENINGVYWLVDPLGYVFLSKGVNHVDYMGDFSPVLGYSPYYKNVLTKYGSVNKWVEVTVSRLLRWGFNTIGAWSSRELMQYIPYTVNLNIIGDFGFDWQTGRMPDVFSDNYVEYAEMKALFNCKPLSNDPLLIGYFIDNEPRWGPDWRSNTHLLDDFIKLPGSSPGKKVVVDVLRVIYQEDIDLLNSEFKTSFNSFEELLDYNGTVPSTSRAYQARLEFLRRYVERYLSVAVAAIRKYDPNHLILGFRVAGLPTTDYMKEVFRIAGQYVDVITVNIYNYIEPPVIALNELYHLTGKPLIVTEFSFRAMDSGLPNTRGAGIIVNTQSERANATYNFVVKLLSLPYVVGYHWFQYYDQPKEGRFDGENSNYGIVRIDDEPYIEMIDMFTKLNLELEKIHLNSS</sequence>
<dbReference type="AlphaFoldDB" id="D5U2N1"/>
<dbReference type="SUPFAM" id="SSF51445">
    <property type="entry name" value="(Trans)glycosidases"/>
    <property type="match status" value="1"/>
</dbReference>
<dbReference type="HOGENOM" id="CLU_013448_1_0_2"/>
<accession>D5U2N1</accession>
<dbReference type="InterPro" id="IPR017853">
    <property type="entry name" value="GH"/>
</dbReference>
<name>D5U2N1_THEAM</name>
<reference evidence="2" key="2">
    <citation type="journal article" date="2010" name="Stand. Genomic Sci.">
        <title>Complete genome sequence of Thermosphaera aggregans type strain (M11TLT).</title>
        <authorList>
            <person name="Spring S."/>
            <person name="Rachel R."/>
            <person name="Lapidus A."/>
            <person name="Davenport K."/>
            <person name="Tice H."/>
            <person name="Copeland A."/>
            <person name="Cheng J.-F."/>
            <person name="Lucas S."/>
            <person name="Chen F."/>
            <person name="Nolan M."/>
            <person name="Bruce D."/>
            <person name="Goodwin L."/>
            <person name="Pitluck S."/>
            <person name="Ivanova N."/>
            <person name="Mavromatis K."/>
            <person name="Ovchinnikova G."/>
            <person name="Pati A."/>
            <person name="Chen A."/>
            <person name="Palaniappan K."/>
            <person name="Land M."/>
            <person name="Hauser L."/>
            <person name="Chang Y.-J."/>
            <person name="Jeffries C.C."/>
            <person name="Brettin T."/>
            <person name="Detter J.C."/>
            <person name="Tapia R."/>
            <person name="Han C."/>
            <person name="Heimerl T."/>
            <person name="Weikl F."/>
            <person name="Brambilla E."/>
            <person name="Goker M."/>
            <person name="Bristow J."/>
            <person name="Eisen J.A."/>
            <person name="Markowitz V."/>
            <person name="Hugenholtz P."/>
            <person name="Kyrpides N.C."/>
            <person name="Klenk H.-P."/>
        </authorList>
    </citation>
    <scope>NUCLEOTIDE SEQUENCE [LARGE SCALE GENOMIC DNA]</scope>
    <source>
        <strain evidence="2">DSM 11486 / M11TL</strain>
    </source>
</reference>
<dbReference type="Gene3D" id="3.20.20.80">
    <property type="entry name" value="Glycosidases"/>
    <property type="match status" value="1"/>
</dbReference>
<dbReference type="Proteomes" id="UP000002376">
    <property type="component" value="Chromosome"/>
</dbReference>
<gene>
    <name evidence="1" type="ordered locus">Tagg_1112</name>
</gene>
<reference key="3">
    <citation type="submission" date="2010-02" db="EMBL/GenBank/DDBJ databases">
        <title>Complete genome sequence of Thermosphaera aggregans type strain (M11TL).</title>
        <authorList>
            <consortium name="US DOE Joint Genome Institute (JGI-PGF)"/>
            <person name="Spring S."/>
            <person name="Lapidus A."/>
            <person name="Munk C."/>
            <person name="Schroeder M."/>
            <person name="Glavina Del Rio T."/>
            <person name="Tice H."/>
            <person name="Copeland A."/>
            <person name="Cheng J.-F."/>
            <person name="Lucas S."/>
            <person name="Chen F."/>
            <person name="Nolan M."/>
            <person name="Bruce D."/>
            <person name="Goodwin L."/>
            <person name="Pitluck S."/>
            <person name="Ivanova N."/>
            <person name="Mavromatis K."/>
            <person name="Ovchinnikova G."/>
            <person name="Pati A."/>
            <person name="Chen A."/>
            <person name="Palaniappan K."/>
            <person name="Land M."/>
            <person name="Hauser L."/>
            <person name="Chang Y.-J."/>
            <person name="Jeffries C.C."/>
            <person name="Brettin T."/>
            <person name="Detter J.C."/>
            <person name="Tapia R."/>
            <person name="Han C."/>
            <person name="Chain P."/>
            <person name="Heimerl T."/>
            <person name="Weik F."/>
            <person name="Goker M."/>
            <person name="Rachel R."/>
            <person name="Bristow J."/>
            <person name="Eisen J.A."/>
            <person name="Markowitz V."/>
            <person name="Hugenholtz P."/>
            <person name="Kyrpides N.C."/>
            <person name="Klenk H.-P."/>
        </authorList>
    </citation>
    <scope>NUCLEOTIDE SEQUENCE</scope>
    <source>
        <strain>DSM 11486</strain>
    </source>
</reference>
<reference evidence="1 2" key="1">
    <citation type="journal article" date="2010" name="Stand. Genomic Sci.">
        <title>Complete genome sequence of Thermosphaera aggregans type strain (M11TL).</title>
        <authorList>
            <person name="Spring S."/>
            <person name="Rachel R."/>
            <person name="Lapidus A."/>
            <person name="Davenport K."/>
            <person name="Tice H."/>
            <person name="Copeland A."/>
            <person name="Cheng J.F."/>
            <person name="Lucas S."/>
            <person name="Chen F."/>
            <person name="Nolan M."/>
            <person name="Bruce D."/>
            <person name="Goodwin L."/>
            <person name="Pitluck S."/>
            <person name="Ivanova N."/>
            <person name="Mavromatis K."/>
            <person name="Ovchinnikova G."/>
            <person name="Pati A."/>
            <person name="Chen A."/>
            <person name="Palaniappan K."/>
            <person name="Land M."/>
            <person name="Hauser L."/>
            <person name="Chang Y.J."/>
            <person name="Jeffries C.C."/>
            <person name="Brettin T."/>
            <person name="Detter J.C."/>
            <person name="Tapia R."/>
            <person name="Han C."/>
            <person name="Heimerl T."/>
            <person name="Weikl F."/>
            <person name="Brambilla E."/>
            <person name="Goker M."/>
            <person name="Bristow J."/>
            <person name="Eisen J.A."/>
            <person name="Markowitz V."/>
            <person name="Hugenholtz P."/>
            <person name="Kyrpides N.C."/>
            <person name="Klenk H.P."/>
        </authorList>
    </citation>
    <scope>NUCLEOTIDE SEQUENCE [LARGE SCALE GENOMIC DNA]</scope>
    <source>
        <strain evidence="2">DSM 11486 / M11TL</strain>
    </source>
</reference>
<dbReference type="KEGG" id="tag:Tagg_1112"/>
<protein>
    <submittedName>
        <fullName evidence="1">Agarase</fullName>
    </submittedName>
</protein>
<proteinExistence type="predicted"/>
<keyword evidence="2" id="KW-1185">Reference proteome</keyword>
<dbReference type="CAZy" id="GH50">
    <property type="family name" value="Glycoside Hydrolase Family 50"/>
</dbReference>
<organism evidence="1 2">
    <name type="scientific">Thermosphaera aggregans (strain DSM 11486 / M11TL)</name>
    <dbReference type="NCBI Taxonomy" id="633148"/>
    <lineage>
        <taxon>Archaea</taxon>
        <taxon>Thermoproteota</taxon>
        <taxon>Thermoprotei</taxon>
        <taxon>Desulfurococcales</taxon>
        <taxon>Desulfurococcaceae</taxon>
        <taxon>Thermosphaera</taxon>
    </lineage>
</organism>
<dbReference type="EMBL" id="CP001939">
    <property type="protein sequence ID" value="ADG91381.1"/>
    <property type="molecule type" value="Genomic_DNA"/>
</dbReference>
<dbReference type="eggNOG" id="arCOG08626">
    <property type="taxonomic scope" value="Archaea"/>
</dbReference>
<evidence type="ECO:0000313" key="1">
    <source>
        <dbReference type="EMBL" id="ADG91381.1"/>
    </source>
</evidence>
<dbReference type="STRING" id="633148.Tagg_1112"/>
<evidence type="ECO:0000313" key="2">
    <source>
        <dbReference type="Proteomes" id="UP000002376"/>
    </source>
</evidence>